<dbReference type="Proteomes" id="UP000051380">
    <property type="component" value="Unassembled WGS sequence"/>
</dbReference>
<sequence>MTRKAATEVIVPRQRHRADLLGIAYLGTIGVVMVAWIAGLVWASIAFFDWLVS</sequence>
<feature type="transmembrane region" description="Helical" evidence="1">
    <location>
        <begin position="20"/>
        <end position="48"/>
    </location>
</feature>
<dbReference type="GeneID" id="93177246"/>
<dbReference type="Proteomes" id="UP001565474">
    <property type="component" value="Unassembled WGS sequence"/>
</dbReference>
<dbReference type="EMBL" id="FMAE01000005">
    <property type="protein sequence ID" value="SCB33530.1"/>
    <property type="molecule type" value="Genomic_DNA"/>
</dbReference>
<keyword evidence="1" id="KW-0812">Transmembrane</keyword>
<dbReference type="RefSeq" id="WP_035999590.1">
    <property type="nucleotide sequence ID" value="NZ_CP104173.1"/>
</dbReference>
<evidence type="ECO:0000313" key="6">
    <source>
        <dbReference type="Proteomes" id="UP000183174"/>
    </source>
</evidence>
<gene>
    <name evidence="3" type="ORF">ABH992_007569</name>
    <name evidence="2" type="ORF">AOQ72_30695</name>
    <name evidence="4" type="ORF">GA0061099_100542</name>
</gene>
<dbReference type="EMBL" id="LJYF01000031">
    <property type="protein sequence ID" value="KRP92524.1"/>
    <property type="molecule type" value="Genomic_DNA"/>
</dbReference>
<proteinExistence type="predicted"/>
<reference evidence="3 7" key="3">
    <citation type="submission" date="2024-07" db="EMBL/GenBank/DDBJ databases">
        <title>Genomic Encyclopedia of Type Strains, Phase V (KMG-V): Genome sequencing to study the core and pangenomes of soil and plant-associated prokaryotes.</title>
        <authorList>
            <person name="Whitman W."/>
        </authorList>
    </citation>
    <scope>NUCLEOTIDE SEQUENCE [LARGE SCALE GENOMIC DNA]</scope>
    <source>
        <strain evidence="3 7">USDA 222</strain>
    </source>
</reference>
<evidence type="ECO:0000313" key="2">
    <source>
        <dbReference type="EMBL" id="KRP92524.1"/>
    </source>
</evidence>
<evidence type="ECO:0000313" key="4">
    <source>
        <dbReference type="EMBL" id="SCB33530.1"/>
    </source>
</evidence>
<keyword evidence="7" id="KW-1185">Reference proteome</keyword>
<keyword evidence="2" id="KW-0808">Transferase</keyword>
<keyword evidence="1" id="KW-1133">Transmembrane helix</keyword>
<dbReference type="AlphaFoldDB" id="A0A0R3C7Z8"/>
<name>A0A0R3C7Z8_9BRAD</name>
<evidence type="ECO:0000313" key="3">
    <source>
        <dbReference type="EMBL" id="MEY9475170.1"/>
    </source>
</evidence>
<evidence type="ECO:0000313" key="5">
    <source>
        <dbReference type="Proteomes" id="UP000051380"/>
    </source>
</evidence>
<accession>A0A0R3C7Z8</accession>
<dbReference type="GO" id="GO:0016740">
    <property type="term" value="F:transferase activity"/>
    <property type="evidence" value="ECO:0007669"/>
    <property type="project" value="UniProtKB-KW"/>
</dbReference>
<organism evidence="2 5">
    <name type="scientific">Bradyrhizobium yuanmingense</name>
    <dbReference type="NCBI Taxonomy" id="108015"/>
    <lineage>
        <taxon>Bacteria</taxon>
        <taxon>Pseudomonadati</taxon>
        <taxon>Pseudomonadota</taxon>
        <taxon>Alphaproteobacteria</taxon>
        <taxon>Hyphomicrobiales</taxon>
        <taxon>Nitrobacteraceae</taxon>
        <taxon>Bradyrhizobium</taxon>
    </lineage>
</organism>
<evidence type="ECO:0000313" key="7">
    <source>
        <dbReference type="Proteomes" id="UP001565474"/>
    </source>
</evidence>
<keyword evidence="1" id="KW-0472">Membrane</keyword>
<dbReference type="EMBL" id="JBGBZN010000002">
    <property type="protein sequence ID" value="MEY9475170.1"/>
    <property type="molecule type" value="Genomic_DNA"/>
</dbReference>
<reference evidence="4 6" key="2">
    <citation type="submission" date="2016-08" db="EMBL/GenBank/DDBJ databases">
        <authorList>
            <person name="Seilhamer J.J."/>
        </authorList>
    </citation>
    <scope>NUCLEOTIDE SEQUENCE [LARGE SCALE GENOMIC DNA]</scope>
    <source>
        <strain evidence="4 6">CCBAU 10071</strain>
    </source>
</reference>
<evidence type="ECO:0000256" key="1">
    <source>
        <dbReference type="SAM" id="Phobius"/>
    </source>
</evidence>
<dbReference type="Proteomes" id="UP000183174">
    <property type="component" value="Unassembled WGS sequence"/>
</dbReference>
<protein>
    <submittedName>
        <fullName evidence="3">Nucleic acid-binding protein</fullName>
    </submittedName>
    <submittedName>
        <fullName evidence="2">Serine acetyltransferase</fullName>
    </submittedName>
</protein>
<reference evidence="2 5" key="1">
    <citation type="submission" date="2015-09" db="EMBL/GenBank/DDBJ databases">
        <title>Draft Genome Sequence of the Strain BR 3267 (Bradyrhizobium yuanmingense) recommended as inoculant for cowpea in Brazil.</title>
        <authorList>
            <person name="Simoes-Araujo J.L."/>
            <person name="Zilli J.E."/>
        </authorList>
    </citation>
    <scope>NUCLEOTIDE SEQUENCE [LARGE SCALE GENOMIC DNA]</scope>
    <source>
        <strain evidence="2 5">BR3267</strain>
    </source>
</reference>